<dbReference type="InterPro" id="IPR050777">
    <property type="entry name" value="SET2_Histone-Lys_MeTrsfase"/>
</dbReference>
<dbReference type="Pfam" id="PF17907">
    <property type="entry name" value="AWS"/>
    <property type="match status" value="1"/>
</dbReference>
<keyword evidence="6" id="KW-0949">S-adenosyl-L-methionine</keyword>
<proteinExistence type="predicted"/>
<evidence type="ECO:0000313" key="11">
    <source>
        <dbReference type="EMBL" id="KAE8975268.1"/>
    </source>
</evidence>
<comment type="subcellular location">
    <subcellularLocation>
        <location evidence="2">Chromosome</location>
    </subcellularLocation>
    <subcellularLocation>
        <location evidence="1">Nucleus</location>
    </subcellularLocation>
</comment>
<dbReference type="EMBL" id="QXFV01003612">
    <property type="protein sequence ID" value="KAE8975268.1"/>
    <property type="molecule type" value="Genomic_DNA"/>
</dbReference>
<dbReference type="PROSITE" id="PS50280">
    <property type="entry name" value="SET"/>
    <property type="match status" value="1"/>
</dbReference>
<dbReference type="Proteomes" id="UP000429607">
    <property type="component" value="Unassembled WGS sequence"/>
</dbReference>
<evidence type="ECO:0000256" key="3">
    <source>
        <dbReference type="ARBA" id="ARBA00022454"/>
    </source>
</evidence>
<feature type="region of interest" description="Disordered" evidence="8">
    <location>
        <begin position="310"/>
        <end position="333"/>
    </location>
</feature>
<protein>
    <recommendedName>
        <fullName evidence="13">SET domain-containing protein</fullName>
    </recommendedName>
</protein>
<evidence type="ECO:0000256" key="5">
    <source>
        <dbReference type="ARBA" id="ARBA00022679"/>
    </source>
</evidence>
<dbReference type="PROSITE" id="PS51215">
    <property type="entry name" value="AWS"/>
    <property type="match status" value="1"/>
</dbReference>
<evidence type="ECO:0000259" key="9">
    <source>
        <dbReference type="PROSITE" id="PS50280"/>
    </source>
</evidence>
<evidence type="ECO:0000256" key="6">
    <source>
        <dbReference type="ARBA" id="ARBA00022691"/>
    </source>
</evidence>
<feature type="domain" description="AWS" evidence="10">
    <location>
        <begin position="56"/>
        <end position="106"/>
    </location>
</feature>
<keyword evidence="3" id="KW-0158">Chromosome</keyword>
<dbReference type="GO" id="GO:0042054">
    <property type="term" value="F:histone methyltransferase activity"/>
    <property type="evidence" value="ECO:0007669"/>
    <property type="project" value="InterPro"/>
</dbReference>
<dbReference type="Pfam" id="PF00856">
    <property type="entry name" value="SET"/>
    <property type="match status" value="1"/>
</dbReference>
<dbReference type="InterPro" id="IPR001214">
    <property type="entry name" value="SET_dom"/>
</dbReference>
<dbReference type="GO" id="GO:0005634">
    <property type="term" value="C:nucleus"/>
    <property type="evidence" value="ECO:0007669"/>
    <property type="project" value="UniProtKB-SubCell"/>
</dbReference>
<evidence type="ECO:0000256" key="4">
    <source>
        <dbReference type="ARBA" id="ARBA00022603"/>
    </source>
</evidence>
<feature type="domain" description="SET" evidence="9">
    <location>
        <begin position="108"/>
        <end position="223"/>
    </location>
</feature>
<comment type="caution">
    <text evidence="11">The sequence shown here is derived from an EMBL/GenBank/DDBJ whole genome shotgun (WGS) entry which is preliminary data.</text>
</comment>
<evidence type="ECO:0000256" key="7">
    <source>
        <dbReference type="ARBA" id="ARBA00023242"/>
    </source>
</evidence>
<dbReference type="GO" id="GO:0032259">
    <property type="term" value="P:methylation"/>
    <property type="evidence" value="ECO:0007669"/>
    <property type="project" value="UniProtKB-KW"/>
</dbReference>
<dbReference type="InterPro" id="IPR046341">
    <property type="entry name" value="SET_dom_sf"/>
</dbReference>
<dbReference type="GO" id="GO:0005694">
    <property type="term" value="C:chromosome"/>
    <property type="evidence" value="ECO:0007669"/>
    <property type="project" value="UniProtKB-SubCell"/>
</dbReference>
<dbReference type="PANTHER" id="PTHR22884">
    <property type="entry name" value="SET DOMAIN PROTEINS"/>
    <property type="match status" value="1"/>
</dbReference>
<dbReference type="SMART" id="SM00317">
    <property type="entry name" value="SET"/>
    <property type="match status" value="1"/>
</dbReference>
<dbReference type="Gene3D" id="2.170.270.10">
    <property type="entry name" value="SET domain"/>
    <property type="match status" value="1"/>
</dbReference>
<accession>A0A6A3I4Y9</accession>
<dbReference type="SUPFAM" id="SSF82199">
    <property type="entry name" value="SET domain"/>
    <property type="match status" value="1"/>
</dbReference>
<evidence type="ECO:0000256" key="8">
    <source>
        <dbReference type="SAM" id="MobiDB-lite"/>
    </source>
</evidence>
<gene>
    <name evidence="11" type="ORF">PR001_g25755</name>
</gene>
<evidence type="ECO:0000256" key="2">
    <source>
        <dbReference type="ARBA" id="ARBA00004286"/>
    </source>
</evidence>
<feature type="compositionally biased region" description="Basic residues" evidence="8">
    <location>
        <begin position="322"/>
        <end position="333"/>
    </location>
</feature>
<sequence length="333" mass="37154">MDRFLVGGEAAANYTRDRWTARPLVEERSVLQALTEYEVIDQNKFCCRPKQVHEDDEIPHCKCRRGQDWTLTCGIGCENRSMQVECVSGKCMTGGRCSNQQMQDDRNALLSVKNLSHKGMSLFASEQILPGAFVCQYTGEIIRSSTYRRREMELNGVTNYYGMAINNNEVIDARAFGGIARFANHSCQPNCVVERWDVNGEICCGFFAKTLIENNEEITIDYGGGNTTATQAKVATTLLDAEPSFHHAAMEIIYNLRSAASQQREDWAANCFSNVNDLRESISAREPGANINITAKMSYYNTEGLSANNESRTTLANSSARTSRKRKAVVSRG</sequence>
<evidence type="ECO:0000313" key="12">
    <source>
        <dbReference type="Proteomes" id="UP000429607"/>
    </source>
</evidence>
<feature type="compositionally biased region" description="Polar residues" evidence="8">
    <location>
        <begin position="310"/>
        <end position="321"/>
    </location>
</feature>
<keyword evidence="7" id="KW-0539">Nucleus</keyword>
<name>A0A6A3I4Y9_9STRA</name>
<dbReference type="InterPro" id="IPR006560">
    <property type="entry name" value="AWS_dom"/>
</dbReference>
<keyword evidence="5" id="KW-0808">Transferase</keyword>
<evidence type="ECO:0008006" key="13">
    <source>
        <dbReference type="Google" id="ProtNLM"/>
    </source>
</evidence>
<keyword evidence="4" id="KW-0489">Methyltransferase</keyword>
<dbReference type="AlphaFoldDB" id="A0A6A3I4Y9"/>
<evidence type="ECO:0000259" key="10">
    <source>
        <dbReference type="PROSITE" id="PS51215"/>
    </source>
</evidence>
<organism evidence="11 12">
    <name type="scientific">Phytophthora rubi</name>
    <dbReference type="NCBI Taxonomy" id="129364"/>
    <lineage>
        <taxon>Eukaryota</taxon>
        <taxon>Sar</taxon>
        <taxon>Stramenopiles</taxon>
        <taxon>Oomycota</taxon>
        <taxon>Peronosporomycetes</taxon>
        <taxon>Peronosporales</taxon>
        <taxon>Peronosporaceae</taxon>
        <taxon>Phytophthora</taxon>
    </lineage>
</organism>
<evidence type="ECO:0000256" key="1">
    <source>
        <dbReference type="ARBA" id="ARBA00004123"/>
    </source>
</evidence>
<reference evidence="11 12" key="1">
    <citation type="submission" date="2018-09" db="EMBL/GenBank/DDBJ databases">
        <title>Genomic investigation of the strawberry pathogen Phytophthora fragariae indicates pathogenicity is determined by transcriptional variation in three key races.</title>
        <authorList>
            <person name="Adams T.M."/>
            <person name="Armitage A.D."/>
            <person name="Sobczyk M.K."/>
            <person name="Bates H.J."/>
            <person name="Dunwell J.M."/>
            <person name="Nellist C.F."/>
            <person name="Harrison R.J."/>
        </authorList>
    </citation>
    <scope>NUCLEOTIDE SEQUENCE [LARGE SCALE GENOMIC DNA]</scope>
    <source>
        <strain evidence="11 12">SCRP249</strain>
    </source>
</reference>